<comment type="domain">
    <text evidence="4">The HXXXXD motif is essential for acyltransferase activity and may constitute the binding site for the phosphate moiety of the glycerol-3-phosphate.</text>
</comment>
<dbReference type="AlphaFoldDB" id="A0A073CH45"/>
<accession>A0A073CH45</accession>
<dbReference type="NCBIfam" id="TIGR00530">
    <property type="entry name" value="AGP_acyltrn"/>
    <property type="match status" value="1"/>
</dbReference>
<dbReference type="SUPFAM" id="SSF69593">
    <property type="entry name" value="Glycerol-3-phosphate (1)-acyltransferase"/>
    <property type="match status" value="1"/>
</dbReference>
<dbReference type="CDD" id="cd07989">
    <property type="entry name" value="LPLAT_AGPAT-like"/>
    <property type="match status" value="1"/>
</dbReference>
<keyword evidence="3 4" id="KW-0012">Acyltransferase</keyword>
<dbReference type="HOGENOM" id="CLU_027938_4_5_3"/>
<dbReference type="EC" id="2.3.1.51" evidence="4"/>
<evidence type="ECO:0000259" key="5">
    <source>
        <dbReference type="SMART" id="SM00563"/>
    </source>
</evidence>
<dbReference type="EMBL" id="CM002803">
    <property type="protein sequence ID" value="KEI67436.1"/>
    <property type="molecule type" value="Genomic_DNA"/>
</dbReference>
<keyword evidence="4" id="KW-0443">Lipid metabolism</keyword>
<dbReference type="PATRIC" id="fig|388467.6.peg.2485"/>
<sequence>MNQELAPFVRSREPLSSLILYHLFKWSVISPMLHLYFQGRIYGADRVPLAGPLVVVSNHASDFDPLLLSNCMGRPVSYMAKEELFEVPILKQAISLYGAYPVKRGSPDRSAIRAALQQLENGWAAGVFLQGTRTIDGRITEPKLGAALIAAKAKVPLLPVCLWGTHAITDRGSHFPRPVPITVRVGDLIPPPDSTDRDELLKLTQHCTDEINALHDLGR</sequence>
<dbReference type="GO" id="GO:0003841">
    <property type="term" value="F:1-acylglycerol-3-phosphate O-acyltransferase activity"/>
    <property type="evidence" value="ECO:0007669"/>
    <property type="project" value="UniProtKB-UniRule"/>
</dbReference>
<evidence type="ECO:0000313" key="7">
    <source>
        <dbReference type="Proteomes" id="UP000027395"/>
    </source>
</evidence>
<keyword evidence="7" id="KW-1185">Reference proteome</keyword>
<evidence type="ECO:0000313" key="6">
    <source>
        <dbReference type="EMBL" id="KEI67436.1"/>
    </source>
</evidence>
<comment type="catalytic activity">
    <reaction evidence="4">
        <text>a 1-acyl-sn-glycero-3-phosphate + an acyl-CoA = a 1,2-diacyl-sn-glycero-3-phosphate + CoA</text>
        <dbReference type="Rhea" id="RHEA:19709"/>
        <dbReference type="ChEBI" id="CHEBI:57287"/>
        <dbReference type="ChEBI" id="CHEBI:57970"/>
        <dbReference type="ChEBI" id="CHEBI:58342"/>
        <dbReference type="ChEBI" id="CHEBI:58608"/>
        <dbReference type="EC" id="2.3.1.51"/>
    </reaction>
</comment>
<evidence type="ECO:0000256" key="1">
    <source>
        <dbReference type="ARBA" id="ARBA00008655"/>
    </source>
</evidence>
<keyword evidence="4" id="KW-0444">Lipid biosynthesis</keyword>
<dbReference type="InterPro" id="IPR002123">
    <property type="entry name" value="Plipid/glycerol_acylTrfase"/>
</dbReference>
<keyword evidence="4" id="KW-0594">Phospholipid biosynthesis</keyword>
<evidence type="ECO:0000256" key="3">
    <source>
        <dbReference type="ARBA" id="ARBA00023315"/>
    </source>
</evidence>
<reference evidence="6 7" key="1">
    <citation type="journal article" date="2014" name="Appl. Environ. Microbiol.">
        <title>Elucidation of insertion elements encoded on plasmids and in vitro construction of shuttle vectors from the toxic cyanobacterium Planktothrix.</title>
        <authorList>
            <person name="Christiansen G."/>
            <person name="Goesmann A."/>
            <person name="Kurmayer R."/>
        </authorList>
    </citation>
    <scope>NUCLEOTIDE SEQUENCE [LARGE SCALE GENOMIC DNA]</scope>
    <source>
        <strain evidence="6 7">NIVA-CYA 126/8</strain>
    </source>
</reference>
<dbReference type="InterPro" id="IPR004552">
    <property type="entry name" value="AGP_acyltrans"/>
</dbReference>
<dbReference type="eggNOG" id="COG0204">
    <property type="taxonomic scope" value="Bacteria"/>
</dbReference>
<keyword evidence="4" id="KW-1208">Phospholipid metabolism</keyword>
<dbReference type="PANTHER" id="PTHR10434:SF11">
    <property type="entry name" value="1-ACYL-SN-GLYCEROL-3-PHOSPHATE ACYLTRANSFERASE"/>
    <property type="match status" value="1"/>
</dbReference>
<gene>
    <name evidence="6" type="ORF">A19Y_2541</name>
</gene>
<dbReference type="STRING" id="388467.A19Y_2541"/>
<organism evidence="6 7">
    <name type="scientific">Planktothrix agardhii (strain NIVA-CYA 126/8)</name>
    <dbReference type="NCBI Taxonomy" id="388467"/>
    <lineage>
        <taxon>Bacteria</taxon>
        <taxon>Bacillati</taxon>
        <taxon>Cyanobacteriota</taxon>
        <taxon>Cyanophyceae</taxon>
        <taxon>Oscillatoriophycideae</taxon>
        <taxon>Oscillatoriales</taxon>
        <taxon>Microcoleaceae</taxon>
        <taxon>Planktothrix</taxon>
    </lineage>
</organism>
<dbReference type="PANTHER" id="PTHR10434">
    <property type="entry name" value="1-ACYL-SN-GLYCEROL-3-PHOSPHATE ACYLTRANSFERASE"/>
    <property type="match status" value="1"/>
</dbReference>
<comment type="similarity">
    <text evidence="1 4">Belongs to the 1-acyl-sn-glycerol-3-phosphate acyltransferase family.</text>
</comment>
<dbReference type="GO" id="GO:0006654">
    <property type="term" value="P:phosphatidic acid biosynthetic process"/>
    <property type="evidence" value="ECO:0007669"/>
    <property type="project" value="TreeGrafter"/>
</dbReference>
<dbReference type="Proteomes" id="UP000027395">
    <property type="component" value="Chromosome"/>
</dbReference>
<dbReference type="Pfam" id="PF01553">
    <property type="entry name" value="Acyltransferase"/>
    <property type="match status" value="1"/>
</dbReference>
<dbReference type="SMART" id="SM00563">
    <property type="entry name" value="PlsC"/>
    <property type="match status" value="1"/>
</dbReference>
<dbReference type="GO" id="GO:0016020">
    <property type="term" value="C:membrane"/>
    <property type="evidence" value="ECO:0007669"/>
    <property type="project" value="InterPro"/>
</dbReference>
<name>A0A073CH45_PLAA1</name>
<feature type="domain" description="Phospholipid/glycerol acyltransferase" evidence="5">
    <location>
        <begin position="53"/>
        <end position="165"/>
    </location>
</feature>
<evidence type="ECO:0000256" key="4">
    <source>
        <dbReference type="RuleBase" id="RU361267"/>
    </source>
</evidence>
<protein>
    <recommendedName>
        <fullName evidence="4">1-acyl-sn-glycerol-3-phosphate acyltransferase</fullName>
        <ecNumber evidence="4">2.3.1.51</ecNumber>
    </recommendedName>
</protein>
<keyword evidence="2 4" id="KW-0808">Transferase</keyword>
<proteinExistence type="inferred from homology"/>
<evidence type="ECO:0000256" key="2">
    <source>
        <dbReference type="ARBA" id="ARBA00022679"/>
    </source>
</evidence>